<dbReference type="InterPro" id="IPR013083">
    <property type="entry name" value="Znf_RING/FYVE/PHD"/>
</dbReference>
<dbReference type="OrthoDB" id="378752at2759"/>
<sequence length="791" mass="91210">MQTSQCQFFFFNINKKLLVASKLLLKSYFVYFPLYIYLFIQGVSGKLEILNNYQFITKQIDYKSKVKKCNINIILRIITIMNKIVKQICQNYLLIFSFFRIVELVYAQQLPAYKYIQAKTITLSNEQQYLLVTLQLDAQTIGRNIIFGYTVNKNQLPASFNDLLSAGSAFDMNSYLAQLSTQQLYIDKQQLTNISQIYIYVILTDPNDGYIYSYTVSKSSSVNYSCPCLSNCSCYSHGISKCAQGYIGQRCEQQAQELSQSQTQYLIQGYSFFYFDATDQSKSYQLGISGFNNQQNFDLYVKYYNTNSSVIPYPQNSQSILGINQTQLNILANSALKSPPLYYNRVLIKIGNSNMQSFNVQISLDSTDQGSSSNNQLIVIILISVCGFVFILLVFTLIYIAKLNKRDRILQQQNRAQRQRNTQRLNTTMGEDDLKKYMPAVLYKEIKSQLLKVSKQQDVGNCVVCLCDFEDDENVRSTYCKHVFHSECLTDWMKKNESCPYCRTPLNKDNIEEIYDKYKYNSLVWLQQESDDEIKENSKMIGMENSKEMAKSDIQVPSNQIFIQSKSRGSQNFQNQVGSPKNINAELSNSQIQNKSLNDNQDIKQNNNRRISQLSNHRPQPIQINSSQNQNKLQNSITIENNKLPKKDDNDFVLEQQHQQELNSKRSNEEINFQSSENVQTINKFNYEGLDTPVQQISMSNTPGRENSIVQLRKSTFSKNDSFSDENKSKNQKVFKKKLIKNSNFKNQTPLKNLLDNTQTNADSSFNNDIKSFGIINQVVSIDQDSIYDDQ</sequence>
<feature type="transmembrane region" description="Helical" evidence="5">
    <location>
        <begin position="377"/>
        <end position="401"/>
    </location>
</feature>
<evidence type="ECO:0000256" key="3">
    <source>
        <dbReference type="ARBA" id="ARBA00022833"/>
    </source>
</evidence>
<dbReference type="Proteomes" id="UP000009168">
    <property type="component" value="Unassembled WGS sequence"/>
</dbReference>
<dbReference type="InterPro" id="IPR053238">
    <property type="entry name" value="RING-H2_zinc_finger"/>
</dbReference>
<dbReference type="SUPFAM" id="SSF57850">
    <property type="entry name" value="RING/U-box"/>
    <property type="match status" value="1"/>
</dbReference>
<feature type="transmembrane region" description="Helical" evidence="5">
    <location>
        <begin position="23"/>
        <end position="40"/>
    </location>
</feature>
<dbReference type="PANTHER" id="PTHR14155:SF610">
    <property type="entry name" value="OS01G0755700 PROTEIN"/>
    <property type="match status" value="1"/>
</dbReference>
<name>Q22EJ5_TETTS</name>
<dbReference type="RefSeq" id="XP_001031320.2">
    <property type="nucleotide sequence ID" value="XM_001031320.2"/>
</dbReference>
<keyword evidence="5" id="KW-1133">Transmembrane helix</keyword>
<evidence type="ECO:0000256" key="2">
    <source>
        <dbReference type="ARBA" id="ARBA00022771"/>
    </source>
</evidence>
<keyword evidence="5" id="KW-0812">Transmembrane</keyword>
<dbReference type="GO" id="GO:0008270">
    <property type="term" value="F:zinc ion binding"/>
    <property type="evidence" value="ECO:0007669"/>
    <property type="project" value="UniProtKB-KW"/>
</dbReference>
<dbReference type="EMBL" id="GG662692">
    <property type="protein sequence ID" value="EAR83657.2"/>
    <property type="molecule type" value="Genomic_DNA"/>
</dbReference>
<dbReference type="InterPro" id="IPR001841">
    <property type="entry name" value="Znf_RING"/>
</dbReference>
<gene>
    <name evidence="7" type="ORF">TTHERM_00826730</name>
</gene>
<dbReference type="PANTHER" id="PTHR14155">
    <property type="entry name" value="RING FINGER DOMAIN-CONTAINING"/>
    <property type="match status" value="1"/>
</dbReference>
<evidence type="ECO:0000313" key="8">
    <source>
        <dbReference type="Proteomes" id="UP000009168"/>
    </source>
</evidence>
<dbReference type="InParanoid" id="Q22EJ5"/>
<dbReference type="GO" id="GO:0016567">
    <property type="term" value="P:protein ubiquitination"/>
    <property type="evidence" value="ECO:0007669"/>
    <property type="project" value="UniProtKB-UniPathway"/>
</dbReference>
<evidence type="ECO:0000256" key="1">
    <source>
        <dbReference type="ARBA" id="ARBA00022723"/>
    </source>
</evidence>
<feature type="non-terminal residue" evidence="7">
    <location>
        <position position="791"/>
    </location>
</feature>
<dbReference type="HOGENOM" id="CLU_486192_0_0_1"/>
<dbReference type="SMART" id="SM00184">
    <property type="entry name" value="RING"/>
    <property type="match status" value="1"/>
</dbReference>
<dbReference type="UniPathway" id="UPA00143"/>
<dbReference type="KEGG" id="tet:TTHERM_00826730"/>
<evidence type="ECO:0000313" key="7">
    <source>
        <dbReference type="EMBL" id="EAR83657.2"/>
    </source>
</evidence>
<accession>Q22EJ5</accession>
<dbReference type="GeneID" id="7831314"/>
<keyword evidence="5" id="KW-0472">Membrane</keyword>
<dbReference type="PROSITE" id="PS50089">
    <property type="entry name" value="ZF_RING_2"/>
    <property type="match status" value="1"/>
</dbReference>
<proteinExistence type="predicted"/>
<organism evidence="7 8">
    <name type="scientific">Tetrahymena thermophila (strain SB210)</name>
    <dbReference type="NCBI Taxonomy" id="312017"/>
    <lineage>
        <taxon>Eukaryota</taxon>
        <taxon>Sar</taxon>
        <taxon>Alveolata</taxon>
        <taxon>Ciliophora</taxon>
        <taxon>Intramacronucleata</taxon>
        <taxon>Oligohymenophorea</taxon>
        <taxon>Hymenostomatida</taxon>
        <taxon>Tetrahymenina</taxon>
        <taxon>Tetrahymenidae</taxon>
        <taxon>Tetrahymena</taxon>
    </lineage>
</organism>
<feature type="domain" description="RING-type" evidence="6">
    <location>
        <begin position="462"/>
        <end position="503"/>
    </location>
</feature>
<evidence type="ECO:0000259" key="6">
    <source>
        <dbReference type="PROSITE" id="PS50089"/>
    </source>
</evidence>
<keyword evidence="3" id="KW-0862">Zinc</keyword>
<evidence type="ECO:0000256" key="4">
    <source>
        <dbReference type="PROSITE-ProRule" id="PRU00175"/>
    </source>
</evidence>
<keyword evidence="8" id="KW-1185">Reference proteome</keyword>
<dbReference type="AlphaFoldDB" id="Q22EJ5"/>
<keyword evidence="2 4" id="KW-0863">Zinc-finger</keyword>
<keyword evidence="1" id="KW-0479">Metal-binding</keyword>
<dbReference type="STRING" id="312017.Q22EJ5"/>
<reference evidence="8" key="1">
    <citation type="journal article" date="2006" name="PLoS Biol.">
        <title>Macronuclear genome sequence of the ciliate Tetrahymena thermophila, a model eukaryote.</title>
        <authorList>
            <person name="Eisen J.A."/>
            <person name="Coyne R.S."/>
            <person name="Wu M."/>
            <person name="Wu D."/>
            <person name="Thiagarajan M."/>
            <person name="Wortman J.R."/>
            <person name="Badger J.H."/>
            <person name="Ren Q."/>
            <person name="Amedeo P."/>
            <person name="Jones K.M."/>
            <person name="Tallon L.J."/>
            <person name="Delcher A.L."/>
            <person name="Salzberg S.L."/>
            <person name="Silva J.C."/>
            <person name="Haas B.J."/>
            <person name="Majoros W.H."/>
            <person name="Farzad M."/>
            <person name="Carlton J.M."/>
            <person name="Smith R.K. Jr."/>
            <person name="Garg J."/>
            <person name="Pearlman R.E."/>
            <person name="Karrer K.M."/>
            <person name="Sun L."/>
            <person name="Manning G."/>
            <person name="Elde N.C."/>
            <person name="Turkewitz A.P."/>
            <person name="Asai D.J."/>
            <person name="Wilkes D.E."/>
            <person name="Wang Y."/>
            <person name="Cai H."/>
            <person name="Collins K."/>
            <person name="Stewart B.A."/>
            <person name="Lee S.R."/>
            <person name="Wilamowska K."/>
            <person name="Weinberg Z."/>
            <person name="Ruzzo W.L."/>
            <person name="Wloga D."/>
            <person name="Gaertig J."/>
            <person name="Frankel J."/>
            <person name="Tsao C.-C."/>
            <person name="Gorovsky M.A."/>
            <person name="Keeling P.J."/>
            <person name="Waller R.F."/>
            <person name="Patron N.J."/>
            <person name="Cherry J.M."/>
            <person name="Stover N.A."/>
            <person name="Krieger C.J."/>
            <person name="del Toro C."/>
            <person name="Ryder H.F."/>
            <person name="Williamson S.C."/>
            <person name="Barbeau R.A."/>
            <person name="Hamilton E.P."/>
            <person name="Orias E."/>
        </authorList>
    </citation>
    <scope>NUCLEOTIDE SEQUENCE [LARGE SCALE GENOMIC DNA]</scope>
    <source>
        <strain evidence="8">SB210</strain>
    </source>
</reference>
<dbReference type="Gene3D" id="3.30.40.10">
    <property type="entry name" value="Zinc/RING finger domain, C3HC4 (zinc finger)"/>
    <property type="match status" value="1"/>
</dbReference>
<protein>
    <submittedName>
        <fullName evidence="7">Zinc finger, C3HC4 type (RING finger) protein</fullName>
    </submittedName>
</protein>
<dbReference type="Pfam" id="PF13639">
    <property type="entry name" value="zf-RING_2"/>
    <property type="match status" value="1"/>
</dbReference>
<evidence type="ECO:0000256" key="5">
    <source>
        <dbReference type="SAM" id="Phobius"/>
    </source>
</evidence>